<dbReference type="PANTHER" id="PTHR30005:SF0">
    <property type="entry name" value="RETROGRADE REGULATION PROTEIN 2"/>
    <property type="match status" value="1"/>
</dbReference>
<accession>A0A0B5AS15</accession>
<dbReference type="AlphaFoldDB" id="A0A0B5AS15"/>
<dbReference type="CDD" id="cd24052">
    <property type="entry name" value="ASKHA_NBD_HpPPX-GppA-like"/>
    <property type="match status" value="1"/>
</dbReference>
<dbReference type="Gene3D" id="1.10.3210.10">
    <property type="entry name" value="Hypothetical protein af1432"/>
    <property type="match status" value="1"/>
</dbReference>
<dbReference type="Gene3D" id="3.30.420.150">
    <property type="entry name" value="Exopolyphosphatase. Domain 2"/>
    <property type="match status" value="1"/>
</dbReference>
<dbReference type="EMBL" id="CP009416">
    <property type="protein sequence ID" value="AJD90814.1"/>
    <property type="molecule type" value="Genomic_DNA"/>
</dbReference>
<dbReference type="BioCyc" id="JESP1508404:G14D9-10752-MONOMER"/>
<evidence type="ECO:0000256" key="1">
    <source>
        <dbReference type="ARBA" id="ARBA00007125"/>
    </source>
</evidence>
<dbReference type="Gene3D" id="3.30.420.40">
    <property type="match status" value="1"/>
</dbReference>
<dbReference type="GO" id="GO:0006357">
    <property type="term" value="P:regulation of transcription by RNA polymerase II"/>
    <property type="evidence" value="ECO:0007669"/>
    <property type="project" value="TreeGrafter"/>
</dbReference>
<dbReference type="STRING" id="1508404.JMA_14970"/>
<name>A0A0B5AS15_9BACL</name>
<dbReference type="KEGG" id="jeo:JMA_14970"/>
<evidence type="ECO:0000313" key="4">
    <source>
        <dbReference type="EMBL" id="AJD90814.1"/>
    </source>
</evidence>
<keyword evidence="5" id="KW-1185">Reference proteome</keyword>
<feature type="domain" description="Ppx/GppA phosphatase C-terminal" evidence="3">
    <location>
        <begin position="318"/>
        <end position="474"/>
    </location>
</feature>
<evidence type="ECO:0000313" key="5">
    <source>
        <dbReference type="Proteomes" id="UP000031449"/>
    </source>
</evidence>
<gene>
    <name evidence="4" type="ORF">JMA_14970</name>
</gene>
<proteinExistence type="inferred from homology"/>
<dbReference type="OrthoDB" id="9807195at2"/>
<evidence type="ECO:0000259" key="2">
    <source>
        <dbReference type="Pfam" id="PF02541"/>
    </source>
</evidence>
<reference evidence="4 5" key="1">
    <citation type="submission" date="2014-08" db="EMBL/GenBank/DDBJ databases">
        <title>Complete genome of a marine bacteria Jeotgalibacillus malaysiensis.</title>
        <authorList>
            <person name="Yaakop A.S."/>
            <person name="Chan K.-G."/>
            <person name="Goh K.M."/>
        </authorList>
    </citation>
    <scope>NUCLEOTIDE SEQUENCE [LARGE SCALE GENOMIC DNA]</scope>
    <source>
        <strain evidence="4 5">D5</strain>
    </source>
</reference>
<comment type="similarity">
    <text evidence="1">Belongs to the GppA/Ppx family.</text>
</comment>
<dbReference type="Pfam" id="PF21447">
    <property type="entry name" value="Ppx-GppA_III"/>
    <property type="match status" value="1"/>
</dbReference>
<organism evidence="4 5">
    <name type="scientific">Jeotgalibacillus malaysiensis</name>
    <dbReference type="NCBI Taxonomy" id="1508404"/>
    <lineage>
        <taxon>Bacteria</taxon>
        <taxon>Bacillati</taxon>
        <taxon>Bacillota</taxon>
        <taxon>Bacilli</taxon>
        <taxon>Bacillales</taxon>
        <taxon>Caryophanaceae</taxon>
        <taxon>Jeotgalibacillus</taxon>
    </lineage>
</organism>
<dbReference type="InterPro" id="IPR050273">
    <property type="entry name" value="GppA/Ppx_hydrolase"/>
</dbReference>
<protein>
    <submittedName>
        <fullName evidence="4">Uncharacterized protein</fullName>
    </submittedName>
</protein>
<feature type="domain" description="Ppx/GppA phosphatase N-terminal" evidence="2">
    <location>
        <begin position="26"/>
        <end position="304"/>
    </location>
</feature>
<dbReference type="SUPFAM" id="SSF109604">
    <property type="entry name" value="HD-domain/PDEase-like"/>
    <property type="match status" value="1"/>
</dbReference>
<dbReference type="PANTHER" id="PTHR30005">
    <property type="entry name" value="EXOPOLYPHOSPHATASE"/>
    <property type="match status" value="1"/>
</dbReference>
<sequence length="513" mass="58241">MKNKTAVIDIGSNTIRLVLYEYDPEKGMKEVENIKTVARLKMYLDDEQNLTDEGVAILEEALLAFNEIIDFHGIKDIRAAATAAVRQAQNSDEIVKRMKKQTGIDIKILTEEEEAFFGFLAVIHSTPVMSAVTIDIGGGSTEVTYYEHKQLQHSHSFPFGAVSLKKDFMGGDQMTKGERKKLIKFLRESFLSLDWLADKKVPIVAIGGSARNIAQIHQQSVNYPVAGVHQYWMTENDLKEVNDELIEMSKEELEKLDGLSSDRTDIIAPASQVFCELYDIVDAKGFMFSRKGLRDGIVFRELMKKYAAPLDKEKVFLSSMNELAFDYAIERSEADHMISLASELYSHLEAVGEISESSFGKQLVKRAAFLYYLGEYIDSDSSSQHTFYIIANRSIDGVLHKDRIALALAASFKSKSMFQQYLEPFDDWFTEEELHEIRLIGSLIKLAYSLNGSKRNLINQIEMRKKGDTLYLSLYAEGRTLAEEYQANKQKKHLEKTLKTSIELDFISITQEV</sequence>
<dbReference type="HOGENOM" id="CLU_025908_4_2_9"/>
<dbReference type="Pfam" id="PF02541">
    <property type="entry name" value="Ppx-GppA"/>
    <property type="match status" value="1"/>
</dbReference>
<dbReference type="InterPro" id="IPR048950">
    <property type="entry name" value="Ppx_GppA_C"/>
</dbReference>
<dbReference type="Proteomes" id="UP000031449">
    <property type="component" value="Chromosome"/>
</dbReference>
<evidence type="ECO:0000259" key="3">
    <source>
        <dbReference type="Pfam" id="PF21447"/>
    </source>
</evidence>
<dbReference type="InterPro" id="IPR043129">
    <property type="entry name" value="ATPase_NBD"/>
</dbReference>
<dbReference type="InterPro" id="IPR003695">
    <property type="entry name" value="Ppx_GppA_N"/>
</dbReference>
<dbReference type="SUPFAM" id="SSF53067">
    <property type="entry name" value="Actin-like ATPase domain"/>
    <property type="match status" value="2"/>
</dbReference>